<dbReference type="Pfam" id="PF13673">
    <property type="entry name" value="Acetyltransf_10"/>
    <property type="match status" value="1"/>
</dbReference>
<dbReference type="AlphaFoldDB" id="A0A9X8XIQ1"/>
<name>A0A9X8XIQ1_STREQ</name>
<dbReference type="Proteomes" id="UP000254559">
    <property type="component" value="Unassembled WGS sequence"/>
</dbReference>
<dbReference type="PROSITE" id="PS51186">
    <property type="entry name" value="GNAT"/>
    <property type="match status" value="1"/>
</dbReference>
<dbReference type="SUPFAM" id="SSF55729">
    <property type="entry name" value="Acyl-CoA N-acyltransferases (Nat)"/>
    <property type="match status" value="1"/>
</dbReference>
<dbReference type="EMBL" id="UHFO01000001">
    <property type="protein sequence ID" value="SUN64941.1"/>
    <property type="molecule type" value="Genomic_DNA"/>
</dbReference>
<reference evidence="2 3" key="1">
    <citation type="submission" date="2018-06" db="EMBL/GenBank/DDBJ databases">
        <authorList>
            <consortium name="Pathogen Informatics"/>
            <person name="Doyle S."/>
        </authorList>
    </citation>
    <scope>NUCLEOTIDE SEQUENCE [LARGE SCALE GENOMIC DNA]</scope>
    <source>
        <strain evidence="2 3">NCTC11564</strain>
    </source>
</reference>
<organism evidence="2 3">
    <name type="scientific">Streptococcus dysgalactiae subsp. equisimilis</name>
    <name type="common">Streptococcus equisimilis</name>
    <dbReference type="NCBI Taxonomy" id="119602"/>
    <lineage>
        <taxon>Bacteria</taxon>
        <taxon>Bacillati</taxon>
        <taxon>Bacillota</taxon>
        <taxon>Bacilli</taxon>
        <taxon>Lactobacillales</taxon>
        <taxon>Streptococcaceae</taxon>
        <taxon>Streptococcus</taxon>
    </lineage>
</organism>
<evidence type="ECO:0000259" key="1">
    <source>
        <dbReference type="PROSITE" id="PS51186"/>
    </source>
</evidence>
<dbReference type="GO" id="GO:0004343">
    <property type="term" value="F:glucosamine 6-phosphate N-acetyltransferase activity"/>
    <property type="evidence" value="ECO:0007669"/>
    <property type="project" value="TreeGrafter"/>
</dbReference>
<comment type="caution">
    <text evidence="2">The sequence shown here is derived from an EMBL/GenBank/DDBJ whole genome shotgun (WGS) entry which is preliminary data.</text>
</comment>
<dbReference type="InterPro" id="IPR016181">
    <property type="entry name" value="Acyl_CoA_acyltransferase"/>
</dbReference>
<protein>
    <submittedName>
        <fullName evidence="2">GNAT family acetyltransferase</fullName>
    </submittedName>
</protein>
<evidence type="ECO:0000313" key="2">
    <source>
        <dbReference type="EMBL" id="SUN64941.1"/>
    </source>
</evidence>
<proteinExistence type="predicted"/>
<gene>
    <name evidence="2" type="ORF">NCTC11564_02023</name>
</gene>
<evidence type="ECO:0000313" key="3">
    <source>
        <dbReference type="Proteomes" id="UP000254559"/>
    </source>
</evidence>
<dbReference type="PANTHER" id="PTHR13355">
    <property type="entry name" value="GLUCOSAMINE 6-PHOSPHATE N-ACETYLTRANSFERASE"/>
    <property type="match status" value="1"/>
</dbReference>
<dbReference type="InterPro" id="IPR000182">
    <property type="entry name" value="GNAT_dom"/>
</dbReference>
<dbReference type="CDD" id="cd04301">
    <property type="entry name" value="NAT_SF"/>
    <property type="match status" value="1"/>
</dbReference>
<dbReference type="PANTHER" id="PTHR13355:SF11">
    <property type="entry name" value="GLUCOSAMINE 6-PHOSPHATE N-ACETYLTRANSFERASE"/>
    <property type="match status" value="1"/>
</dbReference>
<dbReference type="InterPro" id="IPR039143">
    <property type="entry name" value="GNPNAT1-like"/>
</dbReference>
<dbReference type="Gene3D" id="3.40.630.30">
    <property type="match status" value="1"/>
</dbReference>
<sequence>MPLHNALSHSYRSRTSNSCPASFLAYNNLMIIKQTRNTLADTYLDAVKIRRQVFIGEQGVPAAIEIDRNEAYCLHFVLYDDNGKPCATCRLLPDSNQKTVTLQRMAVLKEYRGQALGQELMTYVLTYAQKQGIERISLHAQLSARTFYAKLGFQEEGERFEEAGIEHITMTKDLPHSPL</sequence>
<feature type="domain" description="N-acetyltransferase" evidence="1">
    <location>
        <begin position="30"/>
        <end position="175"/>
    </location>
</feature>
<accession>A0A9X8XIQ1</accession>